<keyword evidence="2" id="KW-0677">Repeat</keyword>
<dbReference type="PANTHER" id="PTHR22838:SF0">
    <property type="entry name" value="WD REPEAT-CONTAINING PROTEIN 26"/>
    <property type="match status" value="1"/>
</dbReference>
<dbReference type="InterPro" id="IPR051350">
    <property type="entry name" value="WD_repeat-ST_regulator"/>
</dbReference>
<dbReference type="InterPro" id="IPR006595">
    <property type="entry name" value="CTLH_C"/>
</dbReference>
<dbReference type="Proteomes" id="UP000230750">
    <property type="component" value="Unassembled WGS sequence"/>
</dbReference>
<name>A0A2G8L4Q5_STIJA</name>
<dbReference type="GO" id="GO:0043161">
    <property type="term" value="P:proteasome-mediated ubiquitin-dependent protein catabolic process"/>
    <property type="evidence" value="ECO:0007669"/>
    <property type="project" value="TreeGrafter"/>
</dbReference>
<evidence type="ECO:0000256" key="2">
    <source>
        <dbReference type="ARBA" id="ARBA00022737"/>
    </source>
</evidence>
<keyword evidence="1" id="KW-0853">WD repeat</keyword>
<sequence length="162" mass="18395">MSESDCRLEHPSAAKFRSHVMSGEYHKAEQDLEELKSLMDCPQSLLKMKFLLLEQKYLELVEDKKILEALHCLREELTPLKFNTERVHTLSGFLMCTSGDELRSKAGWGGTGNESRSKLMELLQGFLPPSVMFTEKIADPTGTGCRITEETLPLPQQPYLFS</sequence>
<organism evidence="4 5">
    <name type="scientific">Stichopus japonicus</name>
    <name type="common">Sea cucumber</name>
    <dbReference type="NCBI Taxonomy" id="307972"/>
    <lineage>
        <taxon>Eukaryota</taxon>
        <taxon>Metazoa</taxon>
        <taxon>Echinodermata</taxon>
        <taxon>Eleutherozoa</taxon>
        <taxon>Echinozoa</taxon>
        <taxon>Holothuroidea</taxon>
        <taxon>Aspidochirotacea</taxon>
        <taxon>Aspidochirotida</taxon>
        <taxon>Stichopodidae</taxon>
        <taxon>Apostichopus</taxon>
    </lineage>
</organism>
<dbReference type="SMART" id="SM00668">
    <property type="entry name" value="CTLH"/>
    <property type="match status" value="1"/>
</dbReference>
<keyword evidence="5" id="KW-1185">Reference proteome</keyword>
<reference evidence="4 5" key="1">
    <citation type="journal article" date="2017" name="PLoS Biol.">
        <title>The sea cucumber genome provides insights into morphological evolution and visceral regeneration.</title>
        <authorList>
            <person name="Zhang X."/>
            <person name="Sun L."/>
            <person name="Yuan J."/>
            <person name="Sun Y."/>
            <person name="Gao Y."/>
            <person name="Zhang L."/>
            <person name="Li S."/>
            <person name="Dai H."/>
            <person name="Hamel J.F."/>
            <person name="Liu C."/>
            <person name="Yu Y."/>
            <person name="Liu S."/>
            <person name="Lin W."/>
            <person name="Guo K."/>
            <person name="Jin S."/>
            <person name="Xu P."/>
            <person name="Storey K.B."/>
            <person name="Huan P."/>
            <person name="Zhang T."/>
            <person name="Zhou Y."/>
            <person name="Zhang J."/>
            <person name="Lin C."/>
            <person name="Li X."/>
            <person name="Xing L."/>
            <person name="Huo D."/>
            <person name="Sun M."/>
            <person name="Wang L."/>
            <person name="Mercier A."/>
            <person name="Li F."/>
            <person name="Yang H."/>
            <person name="Xiang J."/>
        </authorList>
    </citation>
    <scope>NUCLEOTIDE SEQUENCE [LARGE SCALE GENOMIC DNA]</scope>
    <source>
        <strain evidence="4">Shaxun</strain>
        <tissue evidence="4">Muscle</tissue>
    </source>
</reference>
<evidence type="ECO:0000256" key="1">
    <source>
        <dbReference type="ARBA" id="ARBA00022574"/>
    </source>
</evidence>
<dbReference type="GO" id="GO:0034657">
    <property type="term" value="C:GID complex"/>
    <property type="evidence" value="ECO:0007669"/>
    <property type="project" value="TreeGrafter"/>
</dbReference>
<protein>
    <submittedName>
        <fullName evidence="4">Putative WD repeat-containing protein 26</fullName>
    </submittedName>
</protein>
<dbReference type="PROSITE" id="PS50897">
    <property type="entry name" value="CTLH"/>
    <property type="match status" value="1"/>
</dbReference>
<dbReference type="STRING" id="307972.A0A2G8L4Q5"/>
<evidence type="ECO:0000313" key="5">
    <source>
        <dbReference type="Proteomes" id="UP000230750"/>
    </source>
</evidence>
<feature type="domain" description="CTLH" evidence="3">
    <location>
        <begin position="9"/>
        <end position="68"/>
    </location>
</feature>
<dbReference type="PANTHER" id="PTHR22838">
    <property type="entry name" value="WD REPEAT PROTEIN 26-RELATED"/>
    <property type="match status" value="1"/>
</dbReference>
<comment type="caution">
    <text evidence="4">The sequence shown here is derived from an EMBL/GenBank/DDBJ whole genome shotgun (WGS) entry which is preliminary data.</text>
</comment>
<gene>
    <name evidence="4" type="ORF">BSL78_07915</name>
</gene>
<evidence type="ECO:0000259" key="3">
    <source>
        <dbReference type="PROSITE" id="PS50897"/>
    </source>
</evidence>
<dbReference type="OrthoDB" id="972532at2759"/>
<proteinExistence type="predicted"/>
<accession>A0A2G8L4Q5</accession>
<dbReference type="AlphaFoldDB" id="A0A2G8L4Q5"/>
<dbReference type="EMBL" id="MRZV01000223">
    <property type="protein sequence ID" value="PIK55185.1"/>
    <property type="molecule type" value="Genomic_DNA"/>
</dbReference>
<evidence type="ECO:0000313" key="4">
    <source>
        <dbReference type="EMBL" id="PIK55185.1"/>
    </source>
</evidence>